<keyword evidence="5 6" id="KW-0472">Membrane</keyword>
<evidence type="ECO:0000256" key="6">
    <source>
        <dbReference type="SAM" id="Phobius"/>
    </source>
</evidence>
<evidence type="ECO:0000256" key="3">
    <source>
        <dbReference type="ARBA" id="ARBA00022692"/>
    </source>
</evidence>
<evidence type="ECO:0000256" key="4">
    <source>
        <dbReference type="ARBA" id="ARBA00022989"/>
    </source>
</evidence>
<sequence>MHQPTVLVDRRLARGLTIAQAVVIPISSLLAYCIAGWVAAQSAGLGALLCWIGSAYFAWQAFRQAGARASKQILGAMYKGMIGKFVIVIVGFIVIFRSVSPLSMPALLGGFVLVQAVAWLYPLWATRRQAKK</sequence>
<proteinExistence type="predicted"/>
<protein>
    <submittedName>
        <fullName evidence="7">F0F1 ATP synthase subunit I</fullName>
    </submittedName>
</protein>
<name>A0A1S8CRW7_9GAMM</name>
<keyword evidence="4 6" id="KW-1133">Transmembrane helix</keyword>
<reference evidence="7 8" key="1">
    <citation type="submission" date="2016-10" db="EMBL/GenBank/DDBJ databases">
        <title>Draft Genome sequence of Alkanindiges sp. strain H1.</title>
        <authorList>
            <person name="Subhash Y."/>
            <person name="Lee S."/>
        </authorList>
    </citation>
    <scope>NUCLEOTIDE SEQUENCE [LARGE SCALE GENOMIC DNA]</scope>
    <source>
        <strain evidence="7 8">H1</strain>
    </source>
</reference>
<accession>A0A1S8CRW7</accession>
<feature type="transmembrane region" description="Helical" evidence="6">
    <location>
        <begin position="43"/>
        <end position="62"/>
    </location>
</feature>
<keyword evidence="8" id="KW-1185">Reference proteome</keyword>
<feature type="transmembrane region" description="Helical" evidence="6">
    <location>
        <begin position="12"/>
        <end position="37"/>
    </location>
</feature>
<feature type="transmembrane region" description="Helical" evidence="6">
    <location>
        <begin position="82"/>
        <end position="100"/>
    </location>
</feature>
<dbReference type="RefSeq" id="WP_076879046.1">
    <property type="nucleotide sequence ID" value="NZ_MLCN01000037.1"/>
</dbReference>
<organism evidence="7 8">
    <name type="scientific">Alkanindiges hydrocarboniclasticus</name>
    <dbReference type="NCBI Taxonomy" id="1907941"/>
    <lineage>
        <taxon>Bacteria</taxon>
        <taxon>Pseudomonadati</taxon>
        <taxon>Pseudomonadota</taxon>
        <taxon>Gammaproteobacteria</taxon>
        <taxon>Moraxellales</taxon>
        <taxon>Moraxellaceae</taxon>
        <taxon>Alkanindiges</taxon>
    </lineage>
</organism>
<comment type="subcellular location">
    <subcellularLocation>
        <location evidence="1">Cell membrane</location>
        <topology evidence="1">Multi-pass membrane protein</topology>
    </subcellularLocation>
</comment>
<evidence type="ECO:0000313" key="7">
    <source>
        <dbReference type="EMBL" id="ONG38128.1"/>
    </source>
</evidence>
<evidence type="ECO:0000256" key="2">
    <source>
        <dbReference type="ARBA" id="ARBA00022475"/>
    </source>
</evidence>
<dbReference type="GO" id="GO:0005886">
    <property type="term" value="C:plasma membrane"/>
    <property type="evidence" value="ECO:0007669"/>
    <property type="project" value="UniProtKB-SubCell"/>
</dbReference>
<dbReference type="InterPro" id="IPR005598">
    <property type="entry name" value="ATP_synth_I"/>
</dbReference>
<dbReference type="OrthoDB" id="5702716at2"/>
<evidence type="ECO:0000313" key="8">
    <source>
        <dbReference type="Proteomes" id="UP000192132"/>
    </source>
</evidence>
<feature type="transmembrane region" description="Helical" evidence="6">
    <location>
        <begin position="106"/>
        <end position="124"/>
    </location>
</feature>
<gene>
    <name evidence="7" type="ORF">BKE30_13090</name>
</gene>
<dbReference type="EMBL" id="MLCN01000037">
    <property type="protein sequence ID" value="ONG38128.1"/>
    <property type="molecule type" value="Genomic_DNA"/>
</dbReference>
<dbReference type="Pfam" id="PF03899">
    <property type="entry name" value="ATP-synt_I"/>
    <property type="match status" value="1"/>
</dbReference>
<dbReference type="Proteomes" id="UP000192132">
    <property type="component" value="Unassembled WGS sequence"/>
</dbReference>
<evidence type="ECO:0000256" key="1">
    <source>
        <dbReference type="ARBA" id="ARBA00004651"/>
    </source>
</evidence>
<keyword evidence="2" id="KW-1003">Cell membrane</keyword>
<keyword evidence="3 6" id="KW-0812">Transmembrane</keyword>
<dbReference type="AlphaFoldDB" id="A0A1S8CRW7"/>
<comment type="caution">
    <text evidence="7">The sequence shown here is derived from an EMBL/GenBank/DDBJ whole genome shotgun (WGS) entry which is preliminary data.</text>
</comment>
<dbReference type="STRING" id="1907941.BKE30_13090"/>
<evidence type="ECO:0000256" key="5">
    <source>
        <dbReference type="ARBA" id="ARBA00023136"/>
    </source>
</evidence>